<dbReference type="EMBL" id="LAZR01003878">
    <property type="protein sequence ID" value="KKN13845.1"/>
    <property type="molecule type" value="Genomic_DNA"/>
</dbReference>
<feature type="transmembrane region" description="Helical" evidence="1">
    <location>
        <begin position="219"/>
        <end position="237"/>
    </location>
</feature>
<keyword evidence="1" id="KW-1133">Transmembrane helix</keyword>
<dbReference type="AlphaFoldDB" id="A0A0F9N2T2"/>
<feature type="transmembrane region" description="Helical" evidence="1">
    <location>
        <begin position="190"/>
        <end position="213"/>
    </location>
</feature>
<accession>A0A0F9N2T2</accession>
<comment type="caution">
    <text evidence="2">The sequence shown here is derived from an EMBL/GenBank/DDBJ whole genome shotgun (WGS) entry which is preliminary data.</text>
</comment>
<feature type="transmembrane region" description="Helical" evidence="1">
    <location>
        <begin position="12"/>
        <end position="37"/>
    </location>
</feature>
<sequence length="269" mass="32043">MVDLKIKFSKYDYFGILIPGILFLIFITLLIPFEFLVSLNLFFSDLENLLYFLIFIMGLGLIVITYIFGLLLSSIGRWLIEDKIIINFLEYPSHNLFFQEESLKNESNEILKKSSGVKKKNQKIKKRNSAKKLFNKYRKPYSVSFINSFNNSFKDFFSENDYNEEDRFKLCFTIIKEKCPVTFSRMNTFIALYGLHRTLSITFIITFFIYLFYGLYIGNFLLILLIFSLPLLSLFFFSNYLKFLRAYSDEVFRTFYIYSIEKKIEGKEQ</sequence>
<keyword evidence="1" id="KW-0812">Transmembrane</keyword>
<keyword evidence="1" id="KW-0472">Membrane</keyword>
<evidence type="ECO:0000256" key="1">
    <source>
        <dbReference type="SAM" id="Phobius"/>
    </source>
</evidence>
<proteinExistence type="predicted"/>
<protein>
    <submittedName>
        <fullName evidence="2">Uncharacterized protein</fullName>
    </submittedName>
</protein>
<name>A0A0F9N2T2_9ZZZZ</name>
<organism evidence="2">
    <name type="scientific">marine sediment metagenome</name>
    <dbReference type="NCBI Taxonomy" id="412755"/>
    <lineage>
        <taxon>unclassified sequences</taxon>
        <taxon>metagenomes</taxon>
        <taxon>ecological metagenomes</taxon>
    </lineage>
</organism>
<reference evidence="2" key="1">
    <citation type="journal article" date="2015" name="Nature">
        <title>Complex archaea that bridge the gap between prokaryotes and eukaryotes.</title>
        <authorList>
            <person name="Spang A."/>
            <person name="Saw J.H."/>
            <person name="Jorgensen S.L."/>
            <person name="Zaremba-Niedzwiedzka K."/>
            <person name="Martijn J."/>
            <person name="Lind A.E."/>
            <person name="van Eijk R."/>
            <person name="Schleper C."/>
            <person name="Guy L."/>
            <person name="Ettema T.J."/>
        </authorList>
    </citation>
    <scope>NUCLEOTIDE SEQUENCE</scope>
</reference>
<gene>
    <name evidence="2" type="ORF">LCGC14_1002160</name>
</gene>
<evidence type="ECO:0000313" key="2">
    <source>
        <dbReference type="EMBL" id="KKN13845.1"/>
    </source>
</evidence>
<feature type="transmembrane region" description="Helical" evidence="1">
    <location>
        <begin position="49"/>
        <end position="72"/>
    </location>
</feature>